<comment type="caution">
    <text evidence="6">The sequence shown here is derived from an EMBL/GenBank/DDBJ whole genome shotgun (WGS) entry which is preliminary data.</text>
</comment>
<keyword evidence="4" id="KW-1133">Transmembrane helix</keyword>
<feature type="region of interest" description="Disordered" evidence="3">
    <location>
        <begin position="877"/>
        <end position="910"/>
    </location>
</feature>
<dbReference type="NCBIfam" id="TIGR01760">
    <property type="entry name" value="tape_meas_TP901"/>
    <property type="match status" value="1"/>
</dbReference>
<evidence type="ECO:0000256" key="3">
    <source>
        <dbReference type="SAM" id="MobiDB-lite"/>
    </source>
</evidence>
<dbReference type="InterPro" id="IPR010090">
    <property type="entry name" value="Phage_tape_meas"/>
</dbReference>
<feature type="domain" description="Phage tail tape measure protein" evidence="5">
    <location>
        <begin position="90"/>
        <end position="285"/>
    </location>
</feature>
<evidence type="ECO:0000256" key="1">
    <source>
        <dbReference type="ARBA" id="ARBA00022612"/>
    </source>
</evidence>
<organism evidence="6 7">
    <name type="scientific">Allorhodopirellula heiligendammensis</name>
    <dbReference type="NCBI Taxonomy" id="2714739"/>
    <lineage>
        <taxon>Bacteria</taxon>
        <taxon>Pseudomonadati</taxon>
        <taxon>Planctomycetota</taxon>
        <taxon>Planctomycetia</taxon>
        <taxon>Pirellulales</taxon>
        <taxon>Pirellulaceae</taxon>
        <taxon>Allorhodopirellula</taxon>
    </lineage>
</organism>
<evidence type="ECO:0000313" key="6">
    <source>
        <dbReference type="EMBL" id="TWU17985.1"/>
    </source>
</evidence>
<feature type="transmembrane region" description="Helical" evidence="4">
    <location>
        <begin position="380"/>
        <end position="402"/>
    </location>
</feature>
<proteinExistence type="predicted"/>
<dbReference type="Pfam" id="PF10145">
    <property type="entry name" value="PhageMin_Tail"/>
    <property type="match status" value="1"/>
</dbReference>
<evidence type="ECO:0000313" key="7">
    <source>
        <dbReference type="Proteomes" id="UP000319908"/>
    </source>
</evidence>
<dbReference type="OrthoDB" id="9780715at2"/>
<keyword evidence="7" id="KW-1185">Reference proteome</keyword>
<feature type="compositionally biased region" description="Basic and acidic residues" evidence="3">
    <location>
        <begin position="892"/>
        <end position="901"/>
    </location>
</feature>
<evidence type="ECO:0000256" key="4">
    <source>
        <dbReference type="SAM" id="Phobius"/>
    </source>
</evidence>
<dbReference type="RefSeq" id="WP_146404978.1">
    <property type="nucleotide sequence ID" value="NZ_SJPU01000001.1"/>
</dbReference>
<keyword evidence="2" id="KW-0175">Coiled coil</keyword>
<sequence>MSTSGIRAGRAFVELGINDKLSAGLKNAQAKMRAFSAGLQNVVVKLAGAGIALGTPIAFATKIFADFDDAMRAVGAIAQASSEDLKSMTDTASRLGATTSYTSQEVALLMQELAKGGFKPEQINKMTLAVLDLSRATGTDAALAAGIMKNAIKQFGLEASDATRLADVLTKTANSTNTTVEGIGESMVYAATSAHRLGMSVEETAAFIGILGDKGIEASAAGTALRRIASIASSSGEELKKIFNVSNTDADGQFKPLAKILTEIGESTALMSTTEQSKALSDAFGLLGMDAANIIATSGPALDELTAKLKAAEGTANTTAKSMDAGLGGAFRRILSAVDGVANAIGASIEGGLSKVVDAFTQVLGDLTEFINANQGVAQVLAITAAGLVTVGGTLVAIAAGVSLLGYGLGGMATAWGFVAAAATSAWAAISGPLLPFLPLIALVAAYVAALSAVFIVAASKMDVVSAAWEGAKNVLKEVWAIAKETFSGLTAAMAGGQYAKAAEILWAGVKAAFFTGMDGIAKGLSHYFSNYWKYFKEFWGNVLTTLGSVFAAIPKMIWSALTGGPSIAQMLADAFSGGVGASFDSFEDRAKSARAELKRLNSELGRDTAKKEGTSKANQDAKKLTDTITGRIDSLADTGNSAVHGKNAAEVIKFRREGANSAQIDALKAAQEEATRAEAIAKVNDSVKDQIQSLNEQAYASRHGAEASERHKLSLMGATAAQLAALKVAQEQAAAAAKLADMKSDAASLAEALRSPFEVFRTELENSQELLRAGLIDETTFRRSRNKLQKGFLEANDTKEERQATFREQQQTIRERLDGGQINEAEAGAQIAAVARLLDQARLAAANAGTEMDKQTKTAGTFDGFALGRGGNGRDALAKETAEATKATAENTRRIADAAGKKNPVRFGA</sequence>
<dbReference type="PANTHER" id="PTHR37813:SF1">
    <property type="entry name" value="FELS-2 PROPHAGE PROTEIN"/>
    <property type="match status" value="1"/>
</dbReference>
<accession>A0A5C6C1J2</accession>
<keyword evidence="4" id="KW-0472">Membrane</keyword>
<evidence type="ECO:0000256" key="2">
    <source>
        <dbReference type="SAM" id="Coils"/>
    </source>
</evidence>
<dbReference type="PANTHER" id="PTHR37813">
    <property type="entry name" value="FELS-2 PROPHAGE PROTEIN"/>
    <property type="match status" value="1"/>
</dbReference>
<feature type="coiled-coil region" evidence="2">
    <location>
        <begin position="584"/>
        <end position="611"/>
    </location>
</feature>
<feature type="transmembrane region" description="Helical" evidence="4">
    <location>
        <begin position="409"/>
        <end position="430"/>
    </location>
</feature>
<dbReference type="AlphaFoldDB" id="A0A5C6C1J2"/>
<protein>
    <submittedName>
        <fullName evidence="6">Phage-related minor tail protein</fullName>
    </submittedName>
</protein>
<name>A0A5C6C1J2_9BACT</name>
<keyword evidence="1" id="KW-1188">Viral release from host cell</keyword>
<dbReference type="EMBL" id="SJPU01000001">
    <property type="protein sequence ID" value="TWU17985.1"/>
    <property type="molecule type" value="Genomic_DNA"/>
</dbReference>
<dbReference type="Proteomes" id="UP000319908">
    <property type="component" value="Unassembled WGS sequence"/>
</dbReference>
<keyword evidence="4" id="KW-0812">Transmembrane</keyword>
<feature type="transmembrane region" description="Helical" evidence="4">
    <location>
        <begin position="436"/>
        <end position="459"/>
    </location>
</feature>
<reference evidence="6 7" key="1">
    <citation type="journal article" date="2020" name="Antonie Van Leeuwenhoek">
        <title>Rhodopirellula heiligendammensis sp. nov., Rhodopirellula pilleata sp. nov., and Rhodopirellula solitaria sp. nov. isolated from natural or artificial marine surfaces in Northern Germany and California, USA, and emended description of the genus Rhodopirellula.</title>
        <authorList>
            <person name="Kallscheuer N."/>
            <person name="Wiegand S."/>
            <person name="Jogler M."/>
            <person name="Boedeker C."/>
            <person name="Peeters S.H."/>
            <person name="Rast P."/>
            <person name="Heuer A."/>
            <person name="Jetten M.S.M."/>
            <person name="Rohde M."/>
            <person name="Jogler C."/>
        </authorList>
    </citation>
    <scope>NUCLEOTIDE SEQUENCE [LARGE SCALE GENOMIC DNA]</scope>
    <source>
        <strain evidence="6 7">Poly21</strain>
    </source>
</reference>
<evidence type="ECO:0000259" key="5">
    <source>
        <dbReference type="Pfam" id="PF10145"/>
    </source>
</evidence>
<gene>
    <name evidence="6" type="ORF">Poly21_01380</name>
</gene>